<dbReference type="STRING" id="1796616.A4V09_17740"/>
<dbReference type="RefSeq" id="WP_065543552.1">
    <property type="nucleotide sequence ID" value="NZ_CP015405.2"/>
</dbReference>
<dbReference type="Gene3D" id="2.160.10.10">
    <property type="entry name" value="Hexapeptide repeat proteins"/>
    <property type="match status" value="1"/>
</dbReference>
<comment type="similarity">
    <text evidence="1 5">Belongs to the transferase hexapeptide repeat family.</text>
</comment>
<proteinExistence type="inferred from homology"/>
<dbReference type="PANTHER" id="PTHR43017:SF1">
    <property type="entry name" value="ACETYLTRANSFERASE YJL218W-RELATED"/>
    <property type="match status" value="1"/>
</dbReference>
<dbReference type="AlphaFoldDB" id="A0A1C7IER8"/>
<reference evidence="7" key="1">
    <citation type="submission" date="2017-04" db="EMBL/GenBank/DDBJ databases">
        <title>Complete Genome Sequences of Twelve Strains of a Stable Defined Moderately Diverse Mouse Microbiota 2 (sDMDMm2).</title>
        <authorList>
            <person name="Uchimura Y."/>
            <person name="Wyss M."/>
            <person name="Brugiroux S."/>
            <person name="Limenitakis J.P."/>
            <person name="Stecher B."/>
            <person name="McCoy K.D."/>
            <person name="Macpherson A.J."/>
        </authorList>
    </citation>
    <scope>NUCLEOTIDE SEQUENCE</scope>
    <source>
        <strain evidence="7">YL58</strain>
    </source>
</reference>
<evidence type="ECO:0000256" key="4">
    <source>
        <dbReference type="ARBA" id="ARBA00023315"/>
    </source>
</evidence>
<keyword evidence="4 5" id="KW-0012">Acyltransferase</keyword>
<dbReference type="SUPFAM" id="SSF51161">
    <property type="entry name" value="Trimeric LpxA-like enzymes"/>
    <property type="match status" value="1"/>
</dbReference>
<dbReference type="Pfam" id="PF00132">
    <property type="entry name" value="Hexapep"/>
    <property type="match status" value="1"/>
</dbReference>
<evidence type="ECO:0000256" key="2">
    <source>
        <dbReference type="ARBA" id="ARBA00022679"/>
    </source>
</evidence>
<name>A0A1C7IER8_9FIRM</name>
<dbReference type="EC" id="2.3.1.-" evidence="5"/>
<keyword evidence="3" id="KW-0677">Repeat</keyword>
<dbReference type="PANTHER" id="PTHR43017">
    <property type="entry name" value="GALACTOSIDE O-ACETYLTRANSFERASE"/>
    <property type="match status" value="1"/>
</dbReference>
<evidence type="ECO:0000256" key="5">
    <source>
        <dbReference type="RuleBase" id="RU367021"/>
    </source>
</evidence>
<dbReference type="PROSITE" id="PS00101">
    <property type="entry name" value="HEXAPEP_TRANSFERASES"/>
    <property type="match status" value="1"/>
</dbReference>
<dbReference type="EMBL" id="CP015405">
    <property type="protein sequence ID" value="ANU77424.1"/>
    <property type="molecule type" value="Genomic_DNA"/>
</dbReference>
<dbReference type="Pfam" id="PF12464">
    <property type="entry name" value="Mac"/>
    <property type="match status" value="1"/>
</dbReference>
<protein>
    <recommendedName>
        <fullName evidence="5">Acetyltransferase</fullName>
        <ecNumber evidence="5">2.3.1.-</ecNumber>
    </recommendedName>
</protein>
<dbReference type="OrthoDB" id="9801697at2"/>
<evidence type="ECO:0000313" key="8">
    <source>
        <dbReference type="Proteomes" id="UP000092574"/>
    </source>
</evidence>
<evidence type="ECO:0000256" key="1">
    <source>
        <dbReference type="ARBA" id="ARBA00007274"/>
    </source>
</evidence>
<keyword evidence="2 5" id="KW-0808">Transferase</keyword>
<dbReference type="InterPro" id="IPR018357">
    <property type="entry name" value="Hexapep_transf_CS"/>
</dbReference>
<gene>
    <name evidence="7" type="primary">lacA</name>
    <name evidence="7" type="ORF">A4V09_17740</name>
</gene>
<dbReference type="GO" id="GO:0008870">
    <property type="term" value="F:galactoside O-acetyltransferase activity"/>
    <property type="evidence" value="ECO:0007669"/>
    <property type="project" value="TreeGrafter"/>
</dbReference>
<evidence type="ECO:0000313" key="7">
    <source>
        <dbReference type="EMBL" id="ANU77424.1"/>
    </source>
</evidence>
<organism evidence="7 8">
    <name type="scientific">Blautia pseudococcoides</name>
    <dbReference type="NCBI Taxonomy" id="1796616"/>
    <lineage>
        <taxon>Bacteria</taxon>
        <taxon>Bacillati</taxon>
        <taxon>Bacillota</taxon>
        <taxon>Clostridia</taxon>
        <taxon>Lachnospirales</taxon>
        <taxon>Lachnospiraceae</taxon>
        <taxon>Blautia</taxon>
    </lineage>
</organism>
<dbReference type="CDD" id="cd03357">
    <property type="entry name" value="LbH_MAT_GAT"/>
    <property type="match status" value="1"/>
</dbReference>
<dbReference type="FunFam" id="2.160.10.10:FF:000025">
    <property type="entry name" value="Hexapeptide-repeat containing-acetyltransferase"/>
    <property type="match status" value="1"/>
</dbReference>
<dbReference type="KEGG" id="byl:A4V09_17740"/>
<keyword evidence="8" id="KW-1185">Reference proteome</keyword>
<dbReference type="SMART" id="SM01266">
    <property type="entry name" value="Mac"/>
    <property type="match status" value="1"/>
</dbReference>
<feature type="domain" description="Maltose/galactoside acetyltransferase" evidence="6">
    <location>
        <begin position="4"/>
        <end position="57"/>
    </location>
</feature>
<dbReference type="InterPro" id="IPR001451">
    <property type="entry name" value="Hexapep"/>
</dbReference>
<dbReference type="InterPro" id="IPR039369">
    <property type="entry name" value="LacA-like"/>
</dbReference>
<evidence type="ECO:0000259" key="6">
    <source>
        <dbReference type="SMART" id="SM01266"/>
    </source>
</evidence>
<dbReference type="InterPro" id="IPR024688">
    <property type="entry name" value="Mac_dom"/>
</dbReference>
<evidence type="ECO:0000256" key="3">
    <source>
        <dbReference type="ARBA" id="ARBA00022737"/>
    </source>
</evidence>
<accession>A0A1C7IER8</accession>
<sequence>MTMEERKAKGLLWTDTPEAMAAQVRARGLTYDFNHTRPEEKEKRMALLSEIFGSLGKDVWIEPPLTLAFGKTVTIGDNTYINSNLTLVDDYKITIGRGVLFAPNVTISTTGHPVHYKLRPHGEMYSFPVTIGDDVWIGSGVIIMPGVTIGDHSVIGAGSIVTKDIPADCIAVGNPCKVLREITDDDLIYYYKNRRVDEETSE</sequence>
<dbReference type="InterPro" id="IPR011004">
    <property type="entry name" value="Trimer_LpxA-like_sf"/>
</dbReference>
<dbReference type="Proteomes" id="UP000092574">
    <property type="component" value="Chromosome"/>
</dbReference>